<sequence>MEIEQEEEHKKSGRERETLFRATYRNQTNLRQIVDSKANMIISINTVIISSIIAISGYGVVAEKLDFYQYSIIIPMVVIVLSCLTSAILAILAAQPKIIESHFKPNPSEKTSLLFFGVIADYTQQEYINKMEELLNSRKDIYEHMIIDLYSQGVILKQKYNLLGYAYKVLMIGFATGVLGFVIFMVFFR</sequence>
<evidence type="ECO:0000256" key="6">
    <source>
        <dbReference type="ARBA" id="ARBA00023118"/>
    </source>
</evidence>
<keyword evidence="4" id="KW-0547">Nucleotide-binding</keyword>
<keyword evidence="3 8" id="KW-0812">Transmembrane</keyword>
<comment type="caution">
    <text evidence="10">The sequence shown here is derived from an EMBL/GenBank/DDBJ whole genome shotgun (WGS) entry which is preliminary data.</text>
</comment>
<protein>
    <recommendedName>
        <fullName evidence="9">Pycsar effector protein domain-containing protein</fullName>
    </recommendedName>
</protein>
<feature type="transmembrane region" description="Helical" evidence="8">
    <location>
        <begin position="67"/>
        <end position="94"/>
    </location>
</feature>
<keyword evidence="7 8" id="KW-0472">Membrane</keyword>
<keyword evidence="5 8" id="KW-1133">Transmembrane helix</keyword>
<evidence type="ECO:0000313" key="10">
    <source>
        <dbReference type="EMBL" id="SDZ28208.1"/>
    </source>
</evidence>
<evidence type="ECO:0000313" key="11">
    <source>
        <dbReference type="Proteomes" id="UP000199663"/>
    </source>
</evidence>
<feature type="domain" description="Pycsar effector protein" evidence="9">
    <location>
        <begin position="19"/>
        <end position="183"/>
    </location>
</feature>
<dbReference type="InterPro" id="IPR043760">
    <property type="entry name" value="PycTM_dom"/>
</dbReference>
<feature type="transmembrane region" description="Helical" evidence="8">
    <location>
        <begin position="165"/>
        <end position="188"/>
    </location>
</feature>
<dbReference type="Proteomes" id="UP000199663">
    <property type="component" value="Unassembled WGS sequence"/>
</dbReference>
<keyword evidence="11" id="KW-1185">Reference proteome</keyword>
<evidence type="ECO:0000256" key="1">
    <source>
        <dbReference type="ARBA" id="ARBA00004236"/>
    </source>
</evidence>
<name>A0A1H3RSI2_9BACT</name>
<proteinExistence type="predicted"/>
<evidence type="ECO:0000256" key="4">
    <source>
        <dbReference type="ARBA" id="ARBA00022741"/>
    </source>
</evidence>
<reference evidence="10 11" key="1">
    <citation type="submission" date="2016-10" db="EMBL/GenBank/DDBJ databases">
        <authorList>
            <person name="Varghese N."/>
            <person name="Submissions S."/>
        </authorList>
    </citation>
    <scope>NUCLEOTIDE SEQUENCE [LARGE SCALE GENOMIC DNA]</scope>
    <source>
        <strain evidence="10 11">DSM 17997</strain>
    </source>
</reference>
<dbReference type="RefSeq" id="WP_019598444.1">
    <property type="nucleotide sequence ID" value="NZ_FNQC01000009.1"/>
</dbReference>
<feature type="transmembrane region" description="Helical" evidence="8">
    <location>
        <begin position="40"/>
        <end position="61"/>
    </location>
</feature>
<evidence type="ECO:0000256" key="2">
    <source>
        <dbReference type="ARBA" id="ARBA00022475"/>
    </source>
</evidence>
<keyword evidence="2" id="KW-1003">Cell membrane</keyword>
<dbReference type="Pfam" id="PF18967">
    <property type="entry name" value="PycTM"/>
    <property type="match status" value="1"/>
</dbReference>
<evidence type="ECO:0000256" key="3">
    <source>
        <dbReference type="ARBA" id="ARBA00022692"/>
    </source>
</evidence>
<dbReference type="EMBL" id="FNQC01000009">
    <property type="protein sequence ID" value="SDZ28208.1"/>
    <property type="molecule type" value="Genomic_DNA"/>
</dbReference>
<comment type="subcellular location">
    <subcellularLocation>
        <location evidence="1">Cell membrane</location>
    </subcellularLocation>
</comment>
<evidence type="ECO:0000256" key="8">
    <source>
        <dbReference type="SAM" id="Phobius"/>
    </source>
</evidence>
<organism evidence="10 11">
    <name type="scientific">Rhodonellum ikkaensis</name>
    <dbReference type="NCBI Taxonomy" id="336829"/>
    <lineage>
        <taxon>Bacteria</taxon>
        <taxon>Pseudomonadati</taxon>
        <taxon>Bacteroidota</taxon>
        <taxon>Cytophagia</taxon>
        <taxon>Cytophagales</taxon>
        <taxon>Cytophagaceae</taxon>
        <taxon>Rhodonellum</taxon>
    </lineage>
</organism>
<keyword evidence="6" id="KW-0051">Antiviral defense</keyword>
<evidence type="ECO:0000256" key="5">
    <source>
        <dbReference type="ARBA" id="ARBA00022989"/>
    </source>
</evidence>
<accession>A0A1H3RSI2</accession>
<gene>
    <name evidence="10" type="ORF">SAMN05444412_10962</name>
</gene>
<evidence type="ECO:0000256" key="7">
    <source>
        <dbReference type="ARBA" id="ARBA00023136"/>
    </source>
</evidence>
<evidence type="ECO:0000259" key="9">
    <source>
        <dbReference type="Pfam" id="PF18967"/>
    </source>
</evidence>